<evidence type="ECO:0000313" key="2">
    <source>
        <dbReference type="EMBL" id="UMM16185.1"/>
    </source>
</evidence>
<reference evidence="2 3" key="1">
    <citation type="submission" date="2022-04" db="EMBL/GenBank/DDBJ databases">
        <title>Chromosome-level reference genomes for two strains of Caenorhabditis briggsae: an improved platform for comparative genomics.</title>
        <authorList>
            <person name="Stevens L."/>
            <person name="Andersen E."/>
        </authorList>
    </citation>
    <scope>NUCLEOTIDE SEQUENCE [LARGE SCALE GENOMIC DNA]</scope>
    <source>
        <strain evidence="2">VX34</strain>
        <tissue evidence="2">Whole-organism</tissue>
    </source>
</reference>
<dbReference type="EMBL" id="CP092621">
    <property type="protein sequence ID" value="UMM16185.1"/>
    <property type="molecule type" value="Genomic_DNA"/>
</dbReference>
<organism evidence="2 3">
    <name type="scientific">Caenorhabditis briggsae</name>
    <dbReference type="NCBI Taxonomy" id="6238"/>
    <lineage>
        <taxon>Eukaryota</taxon>
        <taxon>Metazoa</taxon>
        <taxon>Ecdysozoa</taxon>
        <taxon>Nematoda</taxon>
        <taxon>Chromadorea</taxon>
        <taxon>Rhabditida</taxon>
        <taxon>Rhabditina</taxon>
        <taxon>Rhabditomorpha</taxon>
        <taxon>Rhabditoidea</taxon>
        <taxon>Rhabditidae</taxon>
        <taxon>Peloderinae</taxon>
        <taxon>Caenorhabditis</taxon>
    </lineage>
</organism>
<dbReference type="InterPro" id="IPR040161">
    <property type="entry name" value="FB224"/>
</dbReference>
<protein>
    <recommendedName>
        <fullName evidence="1">F-box domain-containing protein</fullName>
    </recommendedName>
</protein>
<dbReference type="PROSITE" id="PS50181">
    <property type="entry name" value="FBOX"/>
    <property type="match status" value="1"/>
</dbReference>
<dbReference type="AlphaFoldDB" id="A0AAE9E608"/>
<sequence>MSSEFSLLNFPDIVMKMILRNLDFVSIQCLRKTSRDLRNFIDDVKPESKVTEFQLEFGDSCIKFLPKFDDKKDMLIRYQKAPNGGCFISTDQWKNQKYLPNSNFLNLAFNDFQTFLNFSNSGIFEEIEMDFDTSDSESENFSKDLFDRISKTKSFPLKAKSFRIFYNSKSPILNILPLIDSGKLEELEFHGLKKGLDFSEISKMDQWKSAKTLQISNFVKNVPVGSLIHFNLIKMDLFEVSLEMILSLKEAFLRSPHMMNYEISFRKSDAEEHLVELFGEDFELESFWYFGIPDDLENVISFGFGSNFIVFERILRNIVPIGARIL</sequence>
<dbReference type="Proteomes" id="UP000829354">
    <property type="component" value="Chromosome II"/>
</dbReference>
<feature type="domain" description="F-box" evidence="1">
    <location>
        <begin position="4"/>
        <end position="53"/>
    </location>
</feature>
<evidence type="ECO:0000313" key="3">
    <source>
        <dbReference type="Proteomes" id="UP000829354"/>
    </source>
</evidence>
<dbReference type="PANTHER" id="PTHR23015">
    <property type="entry name" value="UNCHARACTERIZED C.ELEGANS PROTEIN"/>
    <property type="match status" value="1"/>
</dbReference>
<dbReference type="InterPro" id="IPR001810">
    <property type="entry name" value="F-box_dom"/>
</dbReference>
<dbReference type="InterPro" id="IPR002900">
    <property type="entry name" value="DUF38/FTH_CAE_spp"/>
</dbReference>
<keyword evidence="3" id="KW-1185">Reference proteome</keyword>
<evidence type="ECO:0000259" key="1">
    <source>
        <dbReference type="PROSITE" id="PS50181"/>
    </source>
</evidence>
<accession>A0AAE9E608</accession>
<name>A0AAE9E608_CAEBR</name>
<dbReference type="Pfam" id="PF00646">
    <property type="entry name" value="F-box"/>
    <property type="match status" value="1"/>
</dbReference>
<dbReference type="PANTHER" id="PTHR23015:SF4">
    <property type="entry name" value="DUF38 DOMAIN-CONTAINING PROTEIN-RELATED"/>
    <property type="match status" value="1"/>
</dbReference>
<proteinExistence type="predicted"/>
<gene>
    <name evidence="2" type="ORF">L5515_013302</name>
</gene>
<dbReference type="Pfam" id="PF01827">
    <property type="entry name" value="FTH"/>
    <property type="match status" value="1"/>
</dbReference>